<evidence type="ECO:0000259" key="8">
    <source>
        <dbReference type="PROSITE" id="PS50847"/>
    </source>
</evidence>
<keyword evidence="3" id="KW-0433">Leucine-rich repeat</keyword>
<reference evidence="10" key="1">
    <citation type="journal article" date="2019" name="Int. J. Syst. Evol. Microbiol.">
        <title>The Global Catalogue of Microorganisms (GCM) 10K type strain sequencing project: providing services to taxonomists for standard genome sequencing and annotation.</title>
        <authorList>
            <consortium name="The Broad Institute Genomics Platform"/>
            <consortium name="The Broad Institute Genome Sequencing Center for Infectious Disease"/>
            <person name="Wu L."/>
            <person name="Ma J."/>
        </authorList>
    </citation>
    <scope>NUCLEOTIDE SEQUENCE [LARGE SCALE GENOMIC DNA]</scope>
    <source>
        <strain evidence="10">CCM 8893</strain>
    </source>
</reference>
<dbReference type="Gene3D" id="3.10.20.320">
    <property type="entry name" value="Putative peptidoglycan bound protein (lpxtg motif)"/>
    <property type="match status" value="2"/>
</dbReference>
<dbReference type="NCBIfam" id="TIGR03715">
    <property type="entry name" value="KxYKxGKxW"/>
    <property type="match status" value="1"/>
</dbReference>
<feature type="region of interest" description="Disordered" evidence="7">
    <location>
        <begin position="44"/>
        <end position="165"/>
    </location>
</feature>
<evidence type="ECO:0000256" key="7">
    <source>
        <dbReference type="SAM" id="MobiDB-lite"/>
    </source>
</evidence>
<keyword evidence="1" id="KW-0134">Cell wall</keyword>
<feature type="compositionally biased region" description="Polar residues" evidence="7">
    <location>
        <begin position="666"/>
        <end position="686"/>
    </location>
</feature>
<dbReference type="Proteomes" id="UP001596258">
    <property type="component" value="Unassembled WGS sequence"/>
</dbReference>
<dbReference type="InterPro" id="IPR032675">
    <property type="entry name" value="LRR_dom_sf"/>
</dbReference>
<protein>
    <submittedName>
        <fullName evidence="9">MucBP domain-containing protein</fullName>
    </submittedName>
</protein>
<dbReference type="InterPro" id="IPR001611">
    <property type="entry name" value="Leu-rich_rpt"/>
</dbReference>
<feature type="compositionally biased region" description="Basic and acidic residues" evidence="7">
    <location>
        <begin position="110"/>
        <end position="119"/>
    </location>
</feature>
<feature type="domain" description="Gram-positive cocci surface proteins LPxTG" evidence="8">
    <location>
        <begin position="689"/>
        <end position="722"/>
    </location>
</feature>
<dbReference type="Pfam" id="PF06458">
    <property type="entry name" value="MucBP"/>
    <property type="match status" value="2"/>
</dbReference>
<accession>A0ABW1UAJ7</accession>
<organism evidence="9 10">
    <name type="scientific">Levilactobacillus angrenensis</name>
    <dbReference type="NCBI Taxonomy" id="2486020"/>
    <lineage>
        <taxon>Bacteria</taxon>
        <taxon>Bacillati</taxon>
        <taxon>Bacillota</taxon>
        <taxon>Bacilli</taxon>
        <taxon>Lactobacillales</taxon>
        <taxon>Lactobacillaceae</taxon>
        <taxon>Levilactobacillus</taxon>
    </lineage>
</organism>
<feature type="compositionally biased region" description="Low complexity" evidence="7">
    <location>
        <begin position="44"/>
        <end position="61"/>
    </location>
</feature>
<dbReference type="PROSITE" id="PS51450">
    <property type="entry name" value="LRR"/>
    <property type="match status" value="2"/>
</dbReference>
<dbReference type="Pfam" id="PF19258">
    <property type="entry name" value="KxYKxGKxW_sig"/>
    <property type="match status" value="1"/>
</dbReference>
<sequence>MFNSVESKRHYKMYKKGKHWLFAGILTVALASGGGVVATADTTDSDQAAPAAENAQEAPTNQPDVVNDPEVQLTKPEQPAEAPAVADEEPVDNTAEGTPSEEAAPEEAASEDKVADAKEPTTPAPELEIEPESATPAKPAAASPKRLAKYQAPAPQKPAAPAAVTADTPVTPVVDNFIDEWLPNQTLQNEVLRQLQGLSTQAANDRHWDSVADITQDDMALLTNLSVSGGGSFPDTYIDGKKSFSLKGLEYAVNLTKIHFSASQNTSTMVFGDITDISPLAGLKKLEDVDLSGNRISDLTPLAGLTNIKDLDLTYNQITDFSVLAGRKFDQLSTKWQYIILPKIRVNSRTRTADISQLYVNSDGQVVTWSSGNSFTMPYQVVDNGHSVQKLFYRGMNGAPKKNTDGSLTFTGIYDQEPGPTTTSSNYTVDPQDDKYFLIGQLSENNGRIVLAAIFQPYEIADEAATVTAHYQDEAGKTLREDEVLPMGLVGDSYQTQAKEIAGYTLTALPENAEGLYGTEPIEVYYVYQKTATVEPPVVTPAAEIKVTVHYQLADGTAVADDTTFTGKTGEAYSTTPLDLSGQGLKLVGTPANANGTLGNADVTVVYVYANADTDTDEVDTGTMPDKVTPDVPDATDNDELKKAGLGAQITAERSQQRKQADAIAQPTQVRAKTATRQEARPTPTQAVLPQTNENQSTAKMGWIILGTLLGGLGLGLLRKPH</sequence>
<keyword evidence="4" id="KW-0732">Signal</keyword>
<evidence type="ECO:0000313" key="9">
    <source>
        <dbReference type="EMBL" id="MFC6290338.1"/>
    </source>
</evidence>
<evidence type="ECO:0000256" key="2">
    <source>
        <dbReference type="ARBA" id="ARBA00022525"/>
    </source>
</evidence>
<feature type="compositionally biased region" description="Low complexity" evidence="7">
    <location>
        <begin position="132"/>
        <end position="165"/>
    </location>
</feature>
<evidence type="ECO:0000313" key="10">
    <source>
        <dbReference type="Proteomes" id="UP001596258"/>
    </source>
</evidence>
<proteinExistence type="predicted"/>
<dbReference type="PANTHER" id="PTHR46652">
    <property type="entry name" value="LEUCINE-RICH REPEAT AND IQ DOMAIN-CONTAINING PROTEIN 1-RELATED"/>
    <property type="match status" value="1"/>
</dbReference>
<dbReference type="InterPro" id="IPR019931">
    <property type="entry name" value="LPXTG_anchor"/>
</dbReference>
<dbReference type="SUPFAM" id="SSF52075">
    <property type="entry name" value="Outer arm dynein light chain 1"/>
    <property type="match status" value="1"/>
</dbReference>
<dbReference type="InterPro" id="IPR050836">
    <property type="entry name" value="SDS22/Internalin_LRR"/>
</dbReference>
<keyword evidence="6" id="KW-0572">Peptidoglycan-anchor</keyword>
<dbReference type="EMBL" id="JBHSSO010000066">
    <property type="protein sequence ID" value="MFC6290338.1"/>
    <property type="molecule type" value="Genomic_DNA"/>
</dbReference>
<keyword evidence="10" id="KW-1185">Reference proteome</keyword>
<feature type="compositionally biased region" description="Low complexity" evidence="7">
    <location>
        <begin position="92"/>
        <end position="102"/>
    </location>
</feature>
<dbReference type="Gene3D" id="3.80.10.10">
    <property type="entry name" value="Ribonuclease Inhibitor"/>
    <property type="match status" value="1"/>
</dbReference>
<evidence type="ECO:0000256" key="3">
    <source>
        <dbReference type="ARBA" id="ARBA00022614"/>
    </source>
</evidence>
<gene>
    <name evidence="9" type="ORF">ACFP1M_09170</name>
</gene>
<dbReference type="InterPro" id="IPR009459">
    <property type="entry name" value="MucBP_dom"/>
</dbReference>
<evidence type="ECO:0000256" key="5">
    <source>
        <dbReference type="ARBA" id="ARBA00022737"/>
    </source>
</evidence>
<name>A0ABW1UAJ7_9LACO</name>
<keyword evidence="5" id="KW-0677">Repeat</keyword>
<comment type="caution">
    <text evidence="9">The sequence shown here is derived from an EMBL/GenBank/DDBJ whole genome shotgun (WGS) entry which is preliminary data.</text>
</comment>
<evidence type="ECO:0000256" key="4">
    <source>
        <dbReference type="ARBA" id="ARBA00022729"/>
    </source>
</evidence>
<dbReference type="Pfam" id="PF12799">
    <property type="entry name" value="LRR_4"/>
    <property type="match status" value="1"/>
</dbReference>
<feature type="compositionally biased region" description="Low complexity" evidence="7">
    <location>
        <begin position="76"/>
        <end position="85"/>
    </location>
</feature>
<evidence type="ECO:0000256" key="1">
    <source>
        <dbReference type="ARBA" id="ARBA00022512"/>
    </source>
</evidence>
<dbReference type="RefSeq" id="WP_125576388.1">
    <property type="nucleotide sequence ID" value="NZ_JBHSSO010000066.1"/>
</dbReference>
<dbReference type="PROSITE" id="PS50847">
    <property type="entry name" value="GRAM_POS_ANCHORING"/>
    <property type="match status" value="1"/>
</dbReference>
<feature type="region of interest" description="Disordered" evidence="7">
    <location>
        <begin position="617"/>
        <end position="639"/>
    </location>
</feature>
<dbReference type="InterPro" id="IPR025875">
    <property type="entry name" value="Leu-rich_rpt_4"/>
</dbReference>
<dbReference type="InterPro" id="IPR022263">
    <property type="entry name" value="KxYKxGKxW"/>
</dbReference>
<dbReference type="PANTHER" id="PTHR46652:SF3">
    <property type="entry name" value="LEUCINE-RICH REPEAT-CONTAINING PROTEIN 9"/>
    <property type="match status" value="1"/>
</dbReference>
<keyword evidence="2" id="KW-0964">Secreted</keyword>
<evidence type="ECO:0000256" key="6">
    <source>
        <dbReference type="ARBA" id="ARBA00023088"/>
    </source>
</evidence>
<feature type="region of interest" description="Disordered" evidence="7">
    <location>
        <begin position="653"/>
        <end position="686"/>
    </location>
</feature>